<sequence>MCIVRKMASLYCFESCRGLMQLIALLTFICLFTPTLSRPNEHVIAFFQGRCIPNSCQHLCKNIDNGGYICTCREGYRLNKDGFTCSALPQETAVIHSALLNHQTFYQTLSEPGIIKPVENSPELDHLILSDGTHTLKAADEGHIFLDNQNVDSKDSLLKKSKQKTLDKDGTLLKSGHFDQKTDVVLSEDNDSEQNVKIKSFDYKQGPSLEYMDLKKDSIDLKKLVPDYWTEQIYKEKADNLNRKKLKEDSDKCKSYKCEHNGTCVLDGGLARCDCPFGTSGEKCEKVTDVRYPKFYGNSYLALPVLKNAYKDLEIFMEFKPTANFGLLLFSSEFENAKADFFSLALIDGFAEFRFDCGTGTGVIRSEQQALVGNWNTVRVTRSENRASLWLNDMGPVHGLSKGNFTRVTLRQHLYMGGYDKMSLIHDRLGTGKGFVGCMEQLIINDYIYDLRGDNGIIGDTQFGLNIGECSEGVCNYVMCQNGGTCMIKSADSYVCLCPLGTGGENCQHKTQVHIPEFRGHSYLEYKGLGRSALSFLEIEIVFKPLGPDGLILYNGYTNDRKGDFVSLAMRKSYLEFKFDLGTGPAVIRSAEPLALNQWHWVKVSRTGLEGVMEIFQDIGNLVTISHSQGAFTQLTLTLNLFIGGHSHFDVTSKYANITQSFRGCIQKIVINNKPLQLMEDAISGVNIEGCEHPCVGHPCLNAGECVPKRDVYSCSCPLGYNGLNCEKEAKNPVDSPRFMGESYLMYMEKKVAKRISGNKIDIRIAIKPESPQGLLFWSSQDGMDSSSDYVALGFVDGALQFRYNLGSGEAVLSYNDSRLFDGVWHYIHAQRDKQDGFLAVDELDVVEGSSKGTYTMLNTNKVLYIGGMPNVSQNTLRKFTTGFKGCIQDLILGEDLTLSLTENAQKGRNILPCL</sequence>
<dbReference type="Gene3D" id="2.60.120.200">
    <property type="match status" value="3"/>
</dbReference>
<dbReference type="GO" id="GO:0016020">
    <property type="term" value="C:membrane"/>
    <property type="evidence" value="ECO:0007669"/>
    <property type="project" value="UniProtKB-SubCell"/>
</dbReference>
<dbReference type="PANTHER" id="PTHR15036">
    <property type="entry name" value="PIKACHURIN-LIKE PROTEIN"/>
    <property type="match status" value="1"/>
</dbReference>
<evidence type="ECO:0000313" key="7">
    <source>
        <dbReference type="Proteomes" id="UP001195483"/>
    </source>
</evidence>
<dbReference type="PROSITE" id="PS01186">
    <property type="entry name" value="EGF_2"/>
    <property type="match status" value="2"/>
</dbReference>
<feature type="domain" description="Laminin G" evidence="4">
    <location>
        <begin position="290"/>
        <end position="470"/>
    </location>
</feature>
<feature type="domain" description="EGF-like" evidence="5">
    <location>
        <begin position="471"/>
        <end position="508"/>
    </location>
</feature>
<dbReference type="InterPro" id="IPR050372">
    <property type="entry name" value="Neurexin-related_CASP"/>
</dbReference>
<feature type="disulfide bond" evidence="2">
    <location>
        <begin position="498"/>
        <end position="507"/>
    </location>
</feature>
<evidence type="ECO:0000256" key="1">
    <source>
        <dbReference type="ARBA" id="ARBA00023157"/>
    </source>
</evidence>
<dbReference type="EMBL" id="JAEAOA010000956">
    <property type="protein sequence ID" value="KAK3583229.1"/>
    <property type="molecule type" value="Genomic_DNA"/>
</dbReference>
<dbReference type="Pfam" id="PF00054">
    <property type="entry name" value="Laminin_G_1"/>
    <property type="match status" value="3"/>
</dbReference>
<feature type="disulfide bond" evidence="2">
    <location>
        <begin position="275"/>
        <end position="284"/>
    </location>
</feature>
<dbReference type="PANTHER" id="PTHR15036:SF85">
    <property type="entry name" value="SP2353, ISOFORM A"/>
    <property type="match status" value="1"/>
</dbReference>
<dbReference type="SMART" id="SM00179">
    <property type="entry name" value="EGF_CA"/>
    <property type="match status" value="4"/>
</dbReference>
<dbReference type="PROSITE" id="PS00022">
    <property type="entry name" value="EGF_1"/>
    <property type="match status" value="3"/>
</dbReference>
<reference evidence="6" key="2">
    <citation type="journal article" date="2021" name="Genome Biol. Evol.">
        <title>Developing a high-quality reference genome for a parasitic bivalve with doubly uniparental inheritance (Bivalvia: Unionida).</title>
        <authorList>
            <person name="Smith C.H."/>
        </authorList>
    </citation>
    <scope>NUCLEOTIDE SEQUENCE</scope>
    <source>
        <strain evidence="6">CHS0354</strain>
        <tissue evidence="6">Mantle</tissue>
    </source>
</reference>
<dbReference type="SMART" id="SM00282">
    <property type="entry name" value="LamG"/>
    <property type="match status" value="3"/>
</dbReference>
<organism evidence="6 7">
    <name type="scientific">Potamilus streckersoni</name>
    <dbReference type="NCBI Taxonomy" id="2493646"/>
    <lineage>
        <taxon>Eukaryota</taxon>
        <taxon>Metazoa</taxon>
        <taxon>Spiralia</taxon>
        <taxon>Lophotrochozoa</taxon>
        <taxon>Mollusca</taxon>
        <taxon>Bivalvia</taxon>
        <taxon>Autobranchia</taxon>
        <taxon>Heteroconchia</taxon>
        <taxon>Palaeoheterodonta</taxon>
        <taxon>Unionida</taxon>
        <taxon>Unionoidea</taxon>
        <taxon>Unionidae</taxon>
        <taxon>Ambleminae</taxon>
        <taxon>Lampsilini</taxon>
        <taxon>Potamilus</taxon>
    </lineage>
</organism>
<feature type="domain" description="Laminin G" evidence="4">
    <location>
        <begin position="734"/>
        <end position="914"/>
    </location>
</feature>
<feature type="domain" description="Laminin G" evidence="4">
    <location>
        <begin position="513"/>
        <end position="695"/>
    </location>
</feature>
<proteinExistence type="predicted"/>
<gene>
    <name evidence="6" type="ORF">CHS0354_015405</name>
</gene>
<dbReference type="InterPro" id="IPR001791">
    <property type="entry name" value="Laminin_G"/>
</dbReference>
<dbReference type="PROSITE" id="PS50026">
    <property type="entry name" value="EGF_3"/>
    <property type="match status" value="3"/>
</dbReference>
<feature type="disulfide bond" evidence="2">
    <location>
        <begin position="717"/>
        <end position="726"/>
    </location>
</feature>
<feature type="domain" description="EGF-like" evidence="5">
    <location>
        <begin position="249"/>
        <end position="285"/>
    </location>
</feature>
<dbReference type="InterPro" id="IPR001881">
    <property type="entry name" value="EGF-like_Ca-bd_dom"/>
</dbReference>
<dbReference type="AlphaFoldDB" id="A0AAE0VMC8"/>
<dbReference type="GO" id="GO:0005509">
    <property type="term" value="F:calcium ion binding"/>
    <property type="evidence" value="ECO:0007669"/>
    <property type="project" value="InterPro"/>
</dbReference>
<dbReference type="InterPro" id="IPR013320">
    <property type="entry name" value="ConA-like_dom_sf"/>
</dbReference>
<dbReference type="InterPro" id="IPR000742">
    <property type="entry name" value="EGF"/>
</dbReference>
<dbReference type="Gene3D" id="2.10.25.10">
    <property type="entry name" value="Laminin"/>
    <property type="match status" value="4"/>
</dbReference>
<dbReference type="CDD" id="cd00054">
    <property type="entry name" value="EGF_CA"/>
    <property type="match status" value="3"/>
</dbReference>
<evidence type="ECO:0000259" key="4">
    <source>
        <dbReference type="PROSITE" id="PS50025"/>
    </source>
</evidence>
<dbReference type="SUPFAM" id="SSF49899">
    <property type="entry name" value="Concanavalin A-like lectins/glucanases"/>
    <property type="match status" value="3"/>
</dbReference>
<evidence type="ECO:0000256" key="2">
    <source>
        <dbReference type="PROSITE-ProRule" id="PRU00076"/>
    </source>
</evidence>
<dbReference type="Pfam" id="PF00008">
    <property type="entry name" value="EGF"/>
    <property type="match status" value="1"/>
</dbReference>
<comment type="caution">
    <text evidence="6">The sequence shown here is derived from an EMBL/GenBank/DDBJ whole genome shotgun (WGS) entry which is preliminary data.</text>
</comment>
<keyword evidence="1 2" id="KW-1015">Disulfide bond</keyword>
<evidence type="ECO:0000259" key="5">
    <source>
        <dbReference type="PROSITE" id="PS50026"/>
    </source>
</evidence>
<name>A0AAE0VMC8_9BIVA</name>
<dbReference type="Proteomes" id="UP001195483">
    <property type="component" value="Unassembled WGS sequence"/>
</dbReference>
<evidence type="ECO:0000256" key="3">
    <source>
        <dbReference type="PROSITE-ProRule" id="PRU00122"/>
    </source>
</evidence>
<protein>
    <recommendedName>
        <fullName evidence="8">Pikachurin</fullName>
    </recommendedName>
</protein>
<evidence type="ECO:0000313" key="6">
    <source>
        <dbReference type="EMBL" id="KAK3583229.1"/>
    </source>
</evidence>
<reference evidence="6" key="1">
    <citation type="journal article" date="2021" name="Genome Biol. Evol.">
        <title>A High-Quality Reference Genome for a Parasitic Bivalve with Doubly Uniparental Inheritance (Bivalvia: Unionida).</title>
        <authorList>
            <person name="Smith C.H."/>
        </authorList>
    </citation>
    <scope>NUCLEOTIDE SEQUENCE</scope>
    <source>
        <strain evidence="6">CHS0354</strain>
    </source>
</reference>
<keyword evidence="7" id="KW-1185">Reference proteome</keyword>
<dbReference type="SUPFAM" id="SSF57196">
    <property type="entry name" value="EGF/Laminin"/>
    <property type="match status" value="1"/>
</dbReference>
<keyword evidence="2" id="KW-0245">EGF-like domain</keyword>
<dbReference type="PROSITE" id="PS50025">
    <property type="entry name" value="LAM_G_DOMAIN"/>
    <property type="match status" value="3"/>
</dbReference>
<feature type="domain" description="EGF-like" evidence="5">
    <location>
        <begin position="692"/>
        <end position="727"/>
    </location>
</feature>
<dbReference type="SMART" id="SM00181">
    <property type="entry name" value="EGF"/>
    <property type="match status" value="4"/>
</dbReference>
<reference evidence="6" key="3">
    <citation type="submission" date="2023-05" db="EMBL/GenBank/DDBJ databases">
        <authorList>
            <person name="Smith C.H."/>
        </authorList>
    </citation>
    <scope>NUCLEOTIDE SEQUENCE</scope>
    <source>
        <strain evidence="6">CHS0354</strain>
        <tissue evidence="6">Mantle</tissue>
    </source>
</reference>
<comment type="caution">
    <text evidence="2">Lacks conserved residue(s) required for the propagation of feature annotation.</text>
</comment>
<evidence type="ECO:0008006" key="8">
    <source>
        <dbReference type="Google" id="ProtNLM"/>
    </source>
</evidence>
<feature type="disulfide bond" evidence="3">
    <location>
        <begin position="887"/>
        <end position="914"/>
    </location>
</feature>
<accession>A0AAE0VMC8</accession>
<dbReference type="CDD" id="cd00110">
    <property type="entry name" value="LamG"/>
    <property type="match status" value="3"/>
</dbReference>